<accession>A0ACC3MJF5</accession>
<comment type="caution">
    <text evidence="1">The sequence shown here is derived from an EMBL/GenBank/DDBJ whole genome shotgun (WGS) entry which is preliminary data.</text>
</comment>
<gene>
    <name evidence="1" type="ORF">LTR37_017719</name>
</gene>
<sequence length="56" mass="6455">MAATQKRPESHDVEMTYGSHLKSIDRRGNSFQDGDSGVNEQDEREIRRMGKISQFK</sequence>
<dbReference type="Proteomes" id="UP001281147">
    <property type="component" value="Unassembled WGS sequence"/>
</dbReference>
<organism evidence="1 2">
    <name type="scientific">Vermiconidia calcicola</name>
    <dbReference type="NCBI Taxonomy" id="1690605"/>
    <lineage>
        <taxon>Eukaryota</taxon>
        <taxon>Fungi</taxon>
        <taxon>Dikarya</taxon>
        <taxon>Ascomycota</taxon>
        <taxon>Pezizomycotina</taxon>
        <taxon>Dothideomycetes</taxon>
        <taxon>Dothideomycetidae</taxon>
        <taxon>Mycosphaerellales</taxon>
        <taxon>Extremaceae</taxon>
        <taxon>Vermiconidia</taxon>
    </lineage>
</organism>
<evidence type="ECO:0000313" key="2">
    <source>
        <dbReference type="Proteomes" id="UP001281147"/>
    </source>
</evidence>
<feature type="non-terminal residue" evidence="1">
    <location>
        <position position="56"/>
    </location>
</feature>
<name>A0ACC3MJF5_9PEZI</name>
<reference evidence="1" key="1">
    <citation type="submission" date="2023-07" db="EMBL/GenBank/DDBJ databases">
        <title>Black Yeasts Isolated from many extreme environments.</title>
        <authorList>
            <person name="Coleine C."/>
            <person name="Stajich J.E."/>
            <person name="Selbmann L."/>
        </authorList>
    </citation>
    <scope>NUCLEOTIDE SEQUENCE</scope>
    <source>
        <strain evidence="1">CCFEE 5714</strain>
    </source>
</reference>
<dbReference type="EMBL" id="JAUTXU010000233">
    <property type="protein sequence ID" value="KAK3697012.1"/>
    <property type="molecule type" value="Genomic_DNA"/>
</dbReference>
<protein>
    <submittedName>
        <fullName evidence="1">Uncharacterized protein</fullName>
    </submittedName>
</protein>
<proteinExistence type="predicted"/>
<keyword evidence="2" id="KW-1185">Reference proteome</keyword>
<evidence type="ECO:0000313" key="1">
    <source>
        <dbReference type="EMBL" id="KAK3697012.1"/>
    </source>
</evidence>